<evidence type="ECO:0000313" key="2">
    <source>
        <dbReference type="EMBL" id="CAE7502541.1"/>
    </source>
</evidence>
<name>A0A812T1F1_SYMPI</name>
<accession>A0A812T1F1</accession>
<feature type="signal peptide" evidence="1">
    <location>
        <begin position="1"/>
        <end position="33"/>
    </location>
</feature>
<feature type="chain" id="PRO_5032796681" evidence="1">
    <location>
        <begin position="34"/>
        <end position="275"/>
    </location>
</feature>
<reference evidence="2" key="1">
    <citation type="submission" date="2021-02" db="EMBL/GenBank/DDBJ databases">
        <authorList>
            <person name="Dougan E. K."/>
            <person name="Rhodes N."/>
            <person name="Thang M."/>
            <person name="Chan C."/>
        </authorList>
    </citation>
    <scope>NUCLEOTIDE SEQUENCE</scope>
</reference>
<dbReference type="Proteomes" id="UP000649617">
    <property type="component" value="Unassembled WGS sequence"/>
</dbReference>
<dbReference type="EMBL" id="CAJNIZ010027791">
    <property type="protein sequence ID" value="CAE7502541.1"/>
    <property type="molecule type" value="Genomic_DNA"/>
</dbReference>
<proteinExistence type="predicted"/>
<comment type="caution">
    <text evidence="2">The sequence shown here is derived from an EMBL/GenBank/DDBJ whole genome shotgun (WGS) entry which is preliminary data.</text>
</comment>
<evidence type="ECO:0000256" key="1">
    <source>
        <dbReference type="SAM" id="SignalP"/>
    </source>
</evidence>
<feature type="non-terminal residue" evidence="2">
    <location>
        <position position="1"/>
    </location>
</feature>
<keyword evidence="1" id="KW-0732">Signal</keyword>
<keyword evidence="3" id="KW-1185">Reference proteome</keyword>
<organism evidence="2 3">
    <name type="scientific">Symbiodinium pilosum</name>
    <name type="common">Dinoflagellate</name>
    <dbReference type="NCBI Taxonomy" id="2952"/>
    <lineage>
        <taxon>Eukaryota</taxon>
        <taxon>Sar</taxon>
        <taxon>Alveolata</taxon>
        <taxon>Dinophyceae</taxon>
        <taxon>Suessiales</taxon>
        <taxon>Symbiodiniaceae</taxon>
        <taxon>Symbiodinium</taxon>
    </lineage>
</organism>
<dbReference type="AlphaFoldDB" id="A0A812T1F1"/>
<evidence type="ECO:0000313" key="3">
    <source>
        <dbReference type="Proteomes" id="UP000649617"/>
    </source>
</evidence>
<gene>
    <name evidence="2" type="ORF">SPIL2461_LOCUS13012</name>
</gene>
<sequence>MGLFPRVLSSLARQLDVILHLLLARSVLDTAGALPTTLADFNCDLKFEGSTPTATGWTAQAVLAEMGDTFVSWPTSPFTTAAMQVAQLAPEQAFDNLVLLCILFATQYLNSTACTLRASARDKMAAFLKIPPVPGACFTGSCTGWAKWMQSGPYFTPFHWLYRRCFPTSPVQLDKSFCATGPAARTGLNWLLGFPPKMAKDSANADFALLYIDQLGKLQASLGRNHLLRPQAGDSAVMAAAKAQLKQHLDTLEGRAFACCEYSKFINFLLGGALI</sequence>
<dbReference type="OrthoDB" id="10549132at2759"/>
<protein>
    <submittedName>
        <fullName evidence="2">Uncharacterized protein</fullName>
    </submittedName>
</protein>